<dbReference type="Proteomes" id="UP000789390">
    <property type="component" value="Unassembled WGS sequence"/>
</dbReference>
<comment type="similarity">
    <text evidence="4 13">Belongs to the complex I NDUFA10 subunit family.</text>
</comment>
<gene>
    <name evidence="15" type="ORF">DGAL_LOCUS16937</name>
</gene>
<evidence type="ECO:0000256" key="10">
    <source>
        <dbReference type="ARBA" id="ARBA00022946"/>
    </source>
</evidence>
<evidence type="ECO:0000256" key="5">
    <source>
        <dbReference type="ARBA" id="ARBA00017279"/>
    </source>
</evidence>
<dbReference type="InterPro" id="IPR050566">
    <property type="entry name" value="Deoxyribonucleoside_kinase"/>
</dbReference>
<evidence type="ECO:0000256" key="1">
    <source>
        <dbReference type="ARBA" id="ARBA00001974"/>
    </source>
</evidence>
<dbReference type="SUPFAM" id="SSF52540">
    <property type="entry name" value="P-loop containing nucleoside triphosphate hydrolases"/>
    <property type="match status" value="1"/>
</dbReference>
<dbReference type="PIRSF" id="PIRSF000543">
    <property type="entry name" value="NADH_UQ_42KD"/>
    <property type="match status" value="1"/>
</dbReference>
<dbReference type="PANTHER" id="PTHR10513">
    <property type="entry name" value="DEOXYNUCLEOSIDE KINASE"/>
    <property type="match status" value="1"/>
</dbReference>
<evidence type="ECO:0000256" key="11">
    <source>
        <dbReference type="ARBA" id="ARBA00022982"/>
    </source>
</evidence>
<keyword evidence="10" id="KW-0809">Transit peptide</keyword>
<comment type="cofactor">
    <cofactor evidence="1 13">
        <name>FAD</name>
        <dbReference type="ChEBI" id="CHEBI:57692"/>
    </cofactor>
</comment>
<evidence type="ECO:0000256" key="6">
    <source>
        <dbReference type="ARBA" id="ARBA00022448"/>
    </source>
</evidence>
<feature type="domain" description="Deoxynucleoside kinase" evidence="14">
    <location>
        <begin position="108"/>
        <end position="338"/>
    </location>
</feature>
<dbReference type="PANTHER" id="PTHR10513:SF15">
    <property type="entry name" value="NADH DEHYDROGENASE [UBIQUINONE] 1 ALPHA SUBCOMPLEX SUBUNIT 10, MITOCHONDRIAL"/>
    <property type="match status" value="1"/>
</dbReference>
<evidence type="ECO:0000313" key="16">
    <source>
        <dbReference type="Proteomes" id="UP000789390"/>
    </source>
</evidence>
<protein>
    <recommendedName>
        <fullName evidence="5 13">NADH dehydrogenase [ubiquinone] 1 alpha subcomplex subunit 10, mitochondrial</fullName>
    </recommendedName>
</protein>
<organism evidence="15 16">
    <name type="scientific">Daphnia galeata</name>
    <dbReference type="NCBI Taxonomy" id="27404"/>
    <lineage>
        <taxon>Eukaryota</taxon>
        <taxon>Metazoa</taxon>
        <taxon>Ecdysozoa</taxon>
        <taxon>Arthropoda</taxon>
        <taxon>Crustacea</taxon>
        <taxon>Branchiopoda</taxon>
        <taxon>Diplostraca</taxon>
        <taxon>Cladocera</taxon>
        <taxon>Anomopoda</taxon>
        <taxon>Daphniidae</taxon>
        <taxon>Daphnia</taxon>
    </lineage>
</organism>
<proteinExistence type="inferred from homology"/>
<evidence type="ECO:0000256" key="13">
    <source>
        <dbReference type="PIRNR" id="PIRNR000543"/>
    </source>
</evidence>
<dbReference type="InterPro" id="IPR027417">
    <property type="entry name" value="P-loop_NTPase"/>
</dbReference>
<keyword evidence="11 13" id="KW-0249">Electron transport</keyword>
<dbReference type="InterPro" id="IPR015828">
    <property type="entry name" value="NDUFA10"/>
</dbReference>
<dbReference type="InterPro" id="IPR031314">
    <property type="entry name" value="DNK_dom"/>
</dbReference>
<dbReference type="EMBL" id="CAKKLH010000336">
    <property type="protein sequence ID" value="CAH0113135.1"/>
    <property type="molecule type" value="Genomic_DNA"/>
</dbReference>
<dbReference type="AlphaFoldDB" id="A0A8J2SCW9"/>
<dbReference type="GO" id="GO:0005759">
    <property type="term" value="C:mitochondrial matrix"/>
    <property type="evidence" value="ECO:0007669"/>
    <property type="project" value="UniProtKB-SubCell"/>
</dbReference>
<evidence type="ECO:0000256" key="9">
    <source>
        <dbReference type="ARBA" id="ARBA00022827"/>
    </source>
</evidence>
<keyword evidence="6 13" id="KW-0813">Transport</keyword>
<evidence type="ECO:0000256" key="8">
    <source>
        <dbReference type="ARBA" id="ARBA00022660"/>
    </source>
</evidence>
<keyword evidence="7 13" id="KW-0285">Flavoprotein</keyword>
<keyword evidence="12 13" id="KW-0496">Mitochondrion</keyword>
<keyword evidence="8 13" id="KW-0679">Respiratory chain</keyword>
<evidence type="ECO:0000256" key="3">
    <source>
        <dbReference type="ARBA" id="ARBA00004305"/>
    </source>
</evidence>
<reference evidence="15" key="1">
    <citation type="submission" date="2021-11" db="EMBL/GenBank/DDBJ databases">
        <authorList>
            <person name="Schell T."/>
        </authorList>
    </citation>
    <scope>NUCLEOTIDE SEQUENCE</scope>
    <source>
        <strain evidence="15">M5</strain>
    </source>
</reference>
<dbReference type="Gene3D" id="3.40.50.300">
    <property type="entry name" value="P-loop containing nucleotide triphosphate hydrolases"/>
    <property type="match status" value="1"/>
</dbReference>
<dbReference type="GO" id="GO:0006120">
    <property type="term" value="P:mitochondrial electron transport, NADH to ubiquinone"/>
    <property type="evidence" value="ECO:0007669"/>
    <property type="project" value="InterPro"/>
</dbReference>
<name>A0A8J2SCW9_9CRUS</name>
<evidence type="ECO:0000256" key="12">
    <source>
        <dbReference type="ARBA" id="ARBA00023128"/>
    </source>
</evidence>
<comment type="caution">
    <text evidence="15">The sequence shown here is derived from an EMBL/GenBank/DDBJ whole genome shotgun (WGS) entry which is preliminary data.</text>
</comment>
<dbReference type="OrthoDB" id="17400at2759"/>
<comment type="subcellular location">
    <subcellularLocation>
        <location evidence="3 13">Mitochondrion matrix</location>
    </subcellularLocation>
</comment>
<evidence type="ECO:0000256" key="7">
    <source>
        <dbReference type="ARBA" id="ARBA00022630"/>
    </source>
</evidence>
<evidence type="ECO:0000259" key="14">
    <source>
        <dbReference type="Pfam" id="PF01712"/>
    </source>
</evidence>
<keyword evidence="9 13" id="KW-0274">FAD</keyword>
<accession>A0A8J2SCW9</accession>
<dbReference type="Pfam" id="PF01712">
    <property type="entry name" value="dNK"/>
    <property type="match status" value="1"/>
</dbReference>
<keyword evidence="16" id="KW-1185">Reference proteome</keyword>
<evidence type="ECO:0000313" key="15">
    <source>
        <dbReference type="EMBL" id="CAH0113135.1"/>
    </source>
</evidence>
<sequence>MLDFVLWCENCANWFTTTCKFASLREKMVFFSRVSSPKLYGSVIIIARKQQQCVITVGQRSISGKVMRQGLPPVQKPAPFPYKEKRYNYIRAVFDRTTSRLDENSKLIVVEGPPAAGKRALAKELAEELEMAYFPSPNVAETYFNDYGYDLRQIDHKLPTSCQSYDENDFIKDPMRENSSKAARFQISKFALRYRRYLEALAHILNTGQGVVMDRSPFSDLAYMTAMTETGIISKNVYNYYHAVRNNSLFALWRPHLVIYLDVPIEETRRRIEARNHPNEKDSIVSSPAYLQALVNSYKNDYLKNISIHAEVLIYDWSKVGDPEILVEDIERIDFDQYTVYDKKLKDWRRDNLWDWNSNRQQFTHSQDYFMGHLHVPPIQCNEIVINPSDRRLYEAILDETPGSKFAKGFNEEMGDKGILFKLS</sequence>
<evidence type="ECO:0000256" key="2">
    <source>
        <dbReference type="ARBA" id="ARBA00003195"/>
    </source>
</evidence>
<evidence type="ECO:0000256" key="4">
    <source>
        <dbReference type="ARBA" id="ARBA00008606"/>
    </source>
</evidence>
<comment type="function">
    <text evidence="2 13">Accessory subunit of the mitochondrial membrane respiratory chain NADH dehydrogenase (Complex I), that is believed not to be involved in catalysis. Complex I functions in the transfer of electrons from NADH to the respiratory chain. The immediate electron acceptor for the enzyme is believed to be ubiquinone.</text>
</comment>